<evidence type="ECO:0000313" key="3">
    <source>
        <dbReference type="Proteomes" id="UP000667650"/>
    </source>
</evidence>
<accession>A0A964WXY9</accession>
<organism evidence="2 3">
    <name type="scientific">Flagellimonas ochracea</name>
    <dbReference type="NCBI Taxonomy" id="2696472"/>
    <lineage>
        <taxon>Bacteria</taxon>
        <taxon>Pseudomonadati</taxon>
        <taxon>Bacteroidota</taxon>
        <taxon>Flavobacteriia</taxon>
        <taxon>Flavobacteriales</taxon>
        <taxon>Flavobacteriaceae</taxon>
        <taxon>Flagellimonas</taxon>
    </lineage>
</organism>
<protein>
    <submittedName>
        <fullName evidence="2">Uncharacterized protein</fullName>
    </submittedName>
</protein>
<proteinExistence type="predicted"/>
<dbReference type="AlphaFoldDB" id="A0A964WXY9"/>
<feature type="transmembrane region" description="Helical" evidence="1">
    <location>
        <begin position="12"/>
        <end position="32"/>
    </location>
</feature>
<name>A0A964WXY9_9FLAO</name>
<dbReference type="Proteomes" id="UP000667650">
    <property type="component" value="Unassembled WGS sequence"/>
</dbReference>
<comment type="caution">
    <text evidence="2">The sequence shown here is derived from an EMBL/GenBank/DDBJ whole genome shotgun (WGS) entry which is preliminary data.</text>
</comment>
<gene>
    <name evidence="2" type="ORF">GTQ34_12130</name>
</gene>
<evidence type="ECO:0000256" key="1">
    <source>
        <dbReference type="SAM" id="Phobius"/>
    </source>
</evidence>
<dbReference type="RefSeq" id="WP_166524083.1">
    <property type="nucleotide sequence ID" value="NZ_JAAABI010000004.1"/>
</dbReference>
<keyword evidence="1" id="KW-1133">Transmembrane helix</keyword>
<sequence length="155" mass="18341">MEQEYNWIVYGNLAIGIGTFLLAVVLGIATWVRANRDRRVHVADKRQDWINGLRQAISEYLAVCNVVDLRVQTEQIAAIQEYTALLRKIELMLNPYEDNSKQLLAKMEEMKGFLFARSDQLHYEVIADEITRITQRILKDEWNRVKSLDRKRFWR</sequence>
<reference evidence="2" key="1">
    <citation type="submission" date="2020-01" db="EMBL/GenBank/DDBJ databases">
        <title>Muricauda ochracea sp. nov., isolated from a tidal flat of Garorim bay in Korea.</title>
        <authorList>
            <person name="Kim D."/>
            <person name="Yoo Y."/>
            <person name="Kim J.-J."/>
        </authorList>
    </citation>
    <scope>NUCLEOTIDE SEQUENCE</scope>
    <source>
        <strain evidence="2">JGD-17</strain>
    </source>
</reference>
<evidence type="ECO:0000313" key="2">
    <source>
        <dbReference type="EMBL" id="NAY92666.1"/>
    </source>
</evidence>
<keyword evidence="1" id="KW-0472">Membrane</keyword>
<dbReference type="EMBL" id="JAAABI010000004">
    <property type="protein sequence ID" value="NAY92666.1"/>
    <property type="molecule type" value="Genomic_DNA"/>
</dbReference>
<keyword evidence="1" id="KW-0812">Transmembrane</keyword>
<keyword evidence="3" id="KW-1185">Reference proteome</keyword>